<evidence type="ECO:0000256" key="3">
    <source>
        <dbReference type="ARBA" id="ARBA00022664"/>
    </source>
</evidence>
<dbReference type="SUPFAM" id="SSF50978">
    <property type="entry name" value="WD40 repeat-like"/>
    <property type="match status" value="1"/>
</dbReference>
<organism evidence="10 11">
    <name type="scientific">Ichthyophthirius multifiliis</name>
    <name type="common">White spot disease agent</name>
    <name type="synonym">Ich</name>
    <dbReference type="NCBI Taxonomy" id="5932"/>
    <lineage>
        <taxon>Eukaryota</taxon>
        <taxon>Sar</taxon>
        <taxon>Alveolata</taxon>
        <taxon>Ciliophora</taxon>
        <taxon>Intramacronucleata</taxon>
        <taxon>Oligohymenophorea</taxon>
        <taxon>Hymenostomatida</taxon>
        <taxon>Ophryoglenina</taxon>
        <taxon>Ichthyophthirius</taxon>
    </lineage>
</organism>
<reference evidence="10 11" key="1">
    <citation type="submission" date="2011-07" db="EMBL/GenBank/DDBJ databases">
        <authorList>
            <person name="Coyne R."/>
            <person name="Brami D."/>
            <person name="Johnson J."/>
            <person name="Hostetler J."/>
            <person name="Hannick L."/>
            <person name="Clark T."/>
            <person name="Cassidy-Hanley D."/>
            <person name="Inman J."/>
        </authorList>
    </citation>
    <scope>NUCLEOTIDE SEQUENCE [LARGE SCALE GENOMIC DNA]</scope>
    <source>
        <strain evidence="10 11">G5</strain>
    </source>
</reference>
<dbReference type="GeneID" id="14907042"/>
<sequence length="496" mass="57685">MSIQFKTEDVVKLILQFLKENNLTNSFKTLQEETQTSLNIVPKIDIFINYIKQGKWDFVLLEVQLLKLPGNKLLELYEIIIAELLELGESECAQILVQKAIKQTKLYLEYKERVLRLDYLSRKTPIDIKEIYQDGLTKEKRRQKVADSLQLEIAQAPPSRLLYYLGFFFKKKQQQLQIKIQVIDKVDKIVKFGQESRIQCAEFNKKGDILALGSADGIIELWDSILMKQRLDFQYQKEEQYMFHENSVHSLSFSSDSQILASGDQKGIIKLWNLKIGKCYRKIEGMFSNSINILRFSPLDQFDLYLCNNSNSLKLYGIRSGAIKMEYRRQKEGKINDFLLFENDSIITAGSDGFLVQWEKESGYQKKQYIPPRSINQTANEVEIWNIFLLDCKNIVLCDKSERIIIINGNTFESIRVFKCEEKDEFVSGCISQKQQFIYGITNKGYLYTFDSLSGKMEGFMQVNENFIIGIKHHPSTNVIILLTLNGDFIFMNNSK</sequence>
<comment type="subcellular location">
    <subcellularLocation>
        <location evidence="1">Nucleus</location>
    </subcellularLocation>
</comment>
<feature type="domain" description="TPL/SMU1 LisH-like dimerisation" evidence="9">
    <location>
        <begin position="8"/>
        <end position="35"/>
    </location>
</feature>
<dbReference type="InParanoid" id="G0QV46"/>
<dbReference type="PROSITE" id="PS50294">
    <property type="entry name" value="WD_REPEATS_REGION"/>
    <property type="match status" value="2"/>
</dbReference>
<accession>G0QV46</accession>
<dbReference type="Pfam" id="PF00400">
    <property type="entry name" value="WD40"/>
    <property type="match status" value="2"/>
</dbReference>
<evidence type="ECO:0000256" key="4">
    <source>
        <dbReference type="ARBA" id="ARBA00022737"/>
    </source>
</evidence>
<dbReference type="FunCoup" id="G0QV46">
    <property type="interactions" value="618"/>
</dbReference>
<feature type="repeat" description="WD" evidence="8">
    <location>
        <begin position="191"/>
        <end position="223"/>
    </location>
</feature>
<evidence type="ECO:0000256" key="1">
    <source>
        <dbReference type="ARBA" id="ARBA00004123"/>
    </source>
</evidence>
<dbReference type="EC" id="2.3.1.48" evidence="10"/>
<dbReference type="InterPro" id="IPR036322">
    <property type="entry name" value="WD40_repeat_dom_sf"/>
</dbReference>
<gene>
    <name evidence="10" type="ORF">IMG5_121240</name>
</gene>
<dbReference type="InterPro" id="IPR045184">
    <property type="entry name" value="SMU1"/>
</dbReference>
<dbReference type="EMBL" id="GL983931">
    <property type="protein sequence ID" value="EGR30920.1"/>
    <property type="molecule type" value="Genomic_DNA"/>
</dbReference>
<dbReference type="RefSeq" id="XP_004032507.1">
    <property type="nucleotide sequence ID" value="XM_004032459.1"/>
</dbReference>
<dbReference type="Gene3D" id="2.130.10.10">
    <property type="entry name" value="YVTN repeat-like/Quinoprotein amine dehydrogenase"/>
    <property type="match status" value="1"/>
</dbReference>
<dbReference type="InterPro" id="IPR006594">
    <property type="entry name" value="LisH"/>
</dbReference>
<keyword evidence="11" id="KW-1185">Reference proteome</keyword>
<evidence type="ECO:0000256" key="2">
    <source>
        <dbReference type="ARBA" id="ARBA00022574"/>
    </source>
</evidence>
<dbReference type="STRING" id="857967.G0QV46"/>
<evidence type="ECO:0000313" key="10">
    <source>
        <dbReference type="EMBL" id="EGR30920.1"/>
    </source>
</evidence>
<dbReference type="PANTHER" id="PTHR22848">
    <property type="entry name" value="WD40 REPEAT PROTEIN"/>
    <property type="match status" value="1"/>
</dbReference>
<evidence type="ECO:0000313" key="11">
    <source>
        <dbReference type="Proteomes" id="UP000008983"/>
    </source>
</evidence>
<dbReference type="eggNOG" id="KOG0275">
    <property type="taxonomic scope" value="Eukaryota"/>
</dbReference>
<keyword evidence="2 8" id="KW-0853">WD repeat</keyword>
<dbReference type="GO" id="GO:0005634">
    <property type="term" value="C:nucleus"/>
    <property type="evidence" value="ECO:0007669"/>
    <property type="project" value="UniProtKB-SubCell"/>
</dbReference>
<keyword evidence="10" id="KW-0808">Transferase</keyword>
<keyword evidence="4" id="KW-0677">Repeat</keyword>
<keyword evidence="10" id="KW-0012">Acyltransferase</keyword>
<protein>
    <submittedName>
        <fullName evidence="10">WD40 repeat family protein</fullName>
        <ecNumber evidence="10">2.3.1.48</ecNumber>
    </submittedName>
</protein>
<dbReference type="PROSITE" id="PS50896">
    <property type="entry name" value="LISH"/>
    <property type="match status" value="1"/>
</dbReference>
<feature type="repeat" description="WD" evidence="8">
    <location>
        <begin position="241"/>
        <end position="282"/>
    </location>
</feature>
<dbReference type="GO" id="GO:0000398">
    <property type="term" value="P:mRNA splicing, via spliceosome"/>
    <property type="evidence" value="ECO:0007669"/>
    <property type="project" value="InterPro"/>
</dbReference>
<keyword evidence="6" id="KW-0539">Nucleus</keyword>
<dbReference type="GO" id="GO:0061733">
    <property type="term" value="F:protein-lysine-acetyltransferase activity"/>
    <property type="evidence" value="ECO:0007669"/>
    <property type="project" value="UniProtKB-EC"/>
</dbReference>
<dbReference type="InterPro" id="IPR001680">
    <property type="entry name" value="WD40_rpt"/>
</dbReference>
<dbReference type="PROSITE" id="PS50082">
    <property type="entry name" value="WD_REPEATS_2"/>
    <property type="match status" value="2"/>
</dbReference>
<dbReference type="SMART" id="SM00320">
    <property type="entry name" value="WD40"/>
    <property type="match status" value="3"/>
</dbReference>
<dbReference type="SMART" id="SM00667">
    <property type="entry name" value="LisH"/>
    <property type="match status" value="1"/>
</dbReference>
<dbReference type="OrthoDB" id="538223at2759"/>
<dbReference type="Proteomes" id="UP000008983">
    <property type="component" value="Unassembled WGS sequence"/>
</dbReference>
<evidence type="ECO:0000256" key="7">
    <source>
        <dbReference type="ARBA" id="ARBA00025801"/>
    </source>
</evidence>
<proteinExistence type="inferred from homology"/>
<evidence type="ECO:0000259" key="9">
    <source>
        <dbReference type="Pfam" id="PF17814"/>
    </source>
</evidence>
<evidence type="ECO:0000256" key="6">
    <source>
        <dbReference type="ARBA" id="ARBA00023242"/>
    </source>
</evidence>
<comment type="similarity">
    <text evidence="7">Belongs to the WD repeat SMU1 family.</text>
</comment>
<dbReference type="InterPro" id="IPR054532">
    <property type="entry name" value="TPL_SMU1_LisH-like"/>
</dbReference>
<keyword evidence="3" id="KW-0507">mRNA processing</keyword>
<name>G0QV46_ICHMU</name>
<evidence type="ECO:0000256" key="5">
    <source>
        <dbReference type="ARBA" id="ARBA00023187"/>
    </source>
</evidence>
<dbReference type="OMA" id="QSGLCVR"/>
<keyword evidence="5" id="KW-0508">mRNA splicing</keyword>
<dbReference type="AlphaFoldDB" id="G0QV46"/>
<dbReference type="Pfam" id="PF17814">
    <property type="entry name" value="LisH_TPL"/>
    <property type="match status" value="1"/>
</dbReference>
<evidence type="ECO:0000256" key="8">
    <source>
        <dbReference type="PROSITE-ProRule" id="PRU00221"/>
    </source>
</evidence>
<dbReference type="InterPro" id="IPR015943">
    <property type="entry name" value="WD40/YVTN_repeat-like_dom_sf"/>
</dbReference>